<dbReference type="EMBL" id="JAUZEE010000004">
    <property type="protein sequence ID" value="MDP4301022.1"/>
    <property type="molecule type" value="Genomic_DNA"/>
</dbReference>
<organism evidence="1 2">
    <name type="scientific">Leptothrix discophora</name>
    <dbReference type="NCBI Taxonomy" id="89"/>
    <lineage>
        <taxon>Bacteria</taxon>
        <taxon>Pseudomonadati</taxon>
        <taxon>Pseudomonadota</taxon>
        <taxon>Betaproteobacteria</taxon>
        <taxon>Burkholderiales</taxon>
        <taxon>Sphaerotilaceae</taxon>
        <taxon>Leptothrix</taxon>
    </lineage>
</organism>
<evidence type="ECO:0000313" key="2">
    <source>
        <dbReference type="Proteomes" id="UP001235760"/>
    </source>
</evidence>
<protein>
    <submittedName>
        <fullName evidence="1">Carbohydrate porin</fullName>
    </submittedName>
</protein>
<dbReference type="Proteomes" id="UP001235760">
    <property type="component" value="Unassembled WGS sequence"/>
</dbReference>
<sequence length="241" mass="24100">MWGQIGTSAFDVKFGRFEAADLFPVGKDVYVESAVAFADPTATVGYRANSLRGRTAGSVAHLALTANLGVASLEVGVVESKADGAVKGIRPAVSFNVGPASVKVGFESGQTNATAGGVFSLDPTTGAITASAAAAQEKFEGFGGTVGLPLAGGTVNLNAASGKNKTTDTKSSSYGVVGVFGPAGVALISDKTGNVKQTTVYAAYSLPLFNTGATITPAVSSSRSSGLKTVSGAALRVNYTF</sequence>
<comment type="caution">
    <text evidence="1">The sequence shown here is derived from an EMBL/GenBank/DDBJ whole genome shotgun (WGS) entry which is preliminary data.</text>
</comment>
<evidence type="ECO:0000313" key="1">
    <source>
        <dbReference type="EMBL" id="MDP4301022.1"/>
    </source>
</evidence>
<gene>
    <name evidence="1" type="ORF">Q8X39_10280</name>
</gene>
<reference evidence="1 2" key="1">
    <citation type="submission" date="2023-08" db="EMBL/GenBank/DDBJ databases">
        <authorList>
            <person name="Roldan D.M."/>
            <person name="Menes R.J."/>
        </authorList>
    </citation>
    <scope>NUCLEOTIDE SEQUENCE [LARGE SCALE GENOMIC DNA]</scope>
    <source>
        <strain evidence="1 2">CCM 2812</strain>
    </source>
</reference>
<name>A0ABT9G447_LEPDI</name>
<proteinExistence type="predicted"/>
<accession>A0ABT9G447</accession>
<keyword evidence="2" id="KW-1185">Reference proteome</keyword>